<feature type="domain" description="Ketosynthase family 3 (KS3)" evidence="10">
    <location>
        <begin position="104"/>
        <end position="526"/>
    </location>
</feature>
<dbReference type="InterPro" id="IPR020806">
    <property type="entry name" value="PKS_PP-bd"/>
</dbReference>
<dbReference type="FunFam" id="3.40.47.10:FF:000019">
    <property type="entry name" value="Polyketide synthase type I"/>
    <property type="match status" value="1"/>
</dbReference>
<dbReference type="InterPro" id="IPR016039">
    <property type="entry name" value="Thiolase-like"/>
</dbReference>
<dbReference type="InterPro" id="IPR014031">
    <property type="entry name" value="Ketoacyl_synth_C"/>
</dbReference>
<dbReference type="FunFam" id="3.40.366.10:FF:000002">
    <property type="entry name" value="Probable polyketide synthase 2"/>
    <property type="match status" value="1"/>
</dbReference>
<gene>
    <name evidence="11" type="primary">pks6</name>
    <name evidence="11" type="ORF">MSHO_24410</name>
</gene>
<dbReference type="EMBL" id="AP022572">
    <property type="protein sequence ID" value="BBX57096.1"/>
    <property type="molecule type" value="Genomic_DNA"/>
</dbReference>
<dbReference type="Pfam" id="PF02801">
    <property type="entry name" value="Ketoacyl-synt_C"/>
    <property type="match status" value="1"/>
</dbReference>
<keyword evidence="6" id="KW-0443">Lipid metabolism</keyword>
<dbReference type="InterPro" id="IPR020802">
    <property type="entry name" value="TesA-like"/>
</dbReference>
<evidence type="ECO:0000259" key="10">
    <source>
        <dbReference type="PROSITE" id="PS52004"/>
    </source>
</evidence>
<evidence type="ECO:0000313" key="11">
    <source>
        <dbReference type="EMBL" id="BBX57096.1"/>
    </source>
</evidence>
<dbReference type="Pfam" id="PF00550">
    <property type="entry name" value="PP-binding"/>
    <property type="match status" value="2"/>
</dbReference>
<name>A0A7I7LAM4_9MYCO</name>
<dbReference type="SMART" id="SM00827">
    <property type="entry name" value="PKS_AT"/>
    <property type="match status" value="1"/>
</dbReference>
<dbReference type="InterPro" id="IPR001031">
    <property type="entry name" value="Thioesterase"/>
</dbReference>
<sequence>MTDGLHSAEALQEWFTHYIAARTGCDSAEVNLDLPLRDLGLGSIDVLAIPGELSDVLGICVPDLAVWDNPSAHDVIKSVLGGDGSQRSADSDTGCAVLGNGPTNEPIAVIGVACRFSGQVHGVEPLWDFLAEKKSAITEYPARRLGAAAADWLGDEQETIYGCFLEDVEGFDNKFFDIPPDEAALMDPQQRLLLETSWAALEHAGILPKTLKLSHTGVFVGVSSTDYVRLLFPGGRKPTIWDNTGGSSSIIANRLSYFLDVNGPSLVIDTACSSSLVAAHLARKSLASGECDLAVVAGTNVLISPEVWRGFQEAGVVSPTGSCRAFDARADGMVRGEGCGVVVLERLSDARRAGRTVLAVLTGSAVNQDGRSNGIMAPNPRAQISVLDSACKCADIDPAEIDYVEAHGTGTSVGDRIEAHALGQVFGRGRQAAKPLMIGSIKPNIGHLEGAAGIAGLIKTVLMLERGQLLPSGAFEVPNPNIPFAELGLAVVEEFQEWPAVVGRPRRAGVSSFGFGGTNAHVIVEQAVEVGGGVVGGGVSSGAGVLAWVVSARTAAGVGAQAGRLLEFVRAGRELDAGDVGYSLVTTRSLFEHRAVVVGADRDELLAGLAEVVEGRPGVGVASGVAMPGGKTVFVFPGQGAQWLGMGRELCAGYPVFAAAFDAVVAELDRHLARPLREVVWGADAELLNTTEFAQPALFAVEVALYRLLESWGMRPGLVMGHSVGELSAAHVSGVLDLADAALLVVMRGRLMQALPGGGAMYAVQAGEQELRPLLGEQVSVAAVNGPGSVVLSGAREAVSVIADRLAAQGRRVRQLAVSHAFHSALMEPMLEQFRAVADEVYAGRPAIPVISNVTGQLVAEDYGSADYWVRHIREAVRFADSVAFAHSAGATRFVEVGPAGGLTSLIEESLAQAPVVAVPTLRKDRPEPFAVVGAVAQAFVRGAGVDWASVLAGCGGQRVGLPTYAFAHERFWLADRFGVGQQVCVGQVLADEAGPGAHEAAGAAVGQGFAARLQGLSDAEQQAAVLAMVCEHTAAVLGRDGAAQLDAGQAFSDAGLTSLSAVELRNRLKTLTGVTLSATTAFDYPTPTQLADHLLSHLHHQNPTGATPELDRVDALTDLFLQTCDAGRDDDGWKIVALAANGRERMTTPVPKREWKEVVLLAGGRSDVAVVCLPTLTVLSSPHAYLDVARAMAGRHSFHALSLPGFDPDDALPQDREVVLEGAAQAILHAVGDHPHLVLAGYSSGGVLAHALASYLAERHQRKPLGVALIDTYLPSQIVNADNPDQVGVNETGALFSRRVTSMARELDQLNATRLTAAASYAALFGTWEPVVSAVPLLNMIAMDETAACERVREERINRWRVATAEASYSVVEVPGDHFDMITTSSDATTTALHGWISGLIRAG</sequence>
<dbReference type="RefSeq" id="WP_198967357.1">
    <property type="nucleotide sequence ID" value="NZ_AP022572.1"/>
</dbReference>
<evidence type="ECO:0000313" key="12">
    <source>
        <dbReference type="Proteomes" id="UP000467164"/>
    </source>
</evidence>
<dbReference type="Pfam" id="PF00975">
    <property type="entry name" value="Thioesterase"/>
    <property type="match status" value="1"/>
</dbReference>
<dbReference type="PROSITE" id="PS52004">
    <property type="entry name" value="KS3_2"/>
    <property type="match status" value="1"/>
</dbReference>
<dbReference type="FunFam" id="1.10.1200.10:FF:000007">
    <property type="entry name" value="Probable polyketide synthase pks17"/>
    <property type="match status" value="1"/>
</dbReference>
<keyword evidence="7" id="KW-0511">Multifunctional enzyme</keyword>
<reference evidence="11 12" key="1">
    <citation type="journal article" date="2019" name="Emerg. Microbes Infect.">
        <title>Comprehensive subspecies identification of 175 nontuberculous mycobacteria species based on 7547 genomic profiles.</title>
        <authorList>
            <person name="Matsumoto Y."/>
            <person name="Kinjo T."/>
            <person name="Motooka D."/>
            <person name="Nabeya D."/>
            <person name="Jung N."/>
            <person name="Uechi K."/>
            <person name="Horii T."/>
            <person name="Iida T."/>
            <person name="Fujita J."/>
            <person name="Nakamura S."/>
        </authorList>
    </citation>
    <scope>NUCLEOTIDE SEQUENCE [LARGE SCALE GENOMIC DNA]</scope>
    <source>
        <strain evidence="11 12">JCM 12657</strain>
    </source>
</reference>
<comment type="pathway">
    <text evidence="1">Lipid metabolism.</text>
</comment>
<dbReference type="SUPFAM" id="SSF52151">
    <property type="entry name" value="FabD/lysophospholipase-like"/>
    <property type="match status" value="1"/>
</dbReference>
<dbReference type="Pfam" id="PF16197">
    <property type="entry name" value="KAsynt_C_assoc"/>
    <property type="match status" value="1"/>
</dbReference>
<protein>
    <submittedName>
        <fullName evidence="11">Polyketide synthase</fullName>
    </submittedName>
</protein>
<dbReference type="Proteomes" id="UP000467164">
    <property type="component" value="Chromosome"/>
</dbReference>
<dbReference type="InterPro" id="IPR036736">
    <property type="entry name" value="ACP-like_sf"/>
</dbReference>
<evidence type="ECO:0000256" key="4">
    <source>
        <dbReference type="ARBA" id="ARBA00022679"/>
    </source>
</evidence>
<dbReference type="GO" id="GO:0004312">
    <property type="term" value="F:fatty acid synthase activity"/>
    <property type="evidence" value="ECO:0007669"/>
    <property type="project" value="TreeGrafter"/>
</dbReference>
<evidence type="ECO:0000256" key="1">
    <source>
        <dbReference type="ARBA" id="ARBA00005189"/>
    </source>
</evidence>
<dbReference type="InterPro" id="IPR009081">
    <property type="entry name" value="PP-bd_ACP"/>
</dbReference>
<evidence type="ECO:0000256" key="5">
    <source>
        <dbReference type="ARBA" id="ARBA00022832"/>
    </source>
</evidence>
<dbReference type="InterPro" id="IPR020841">
    <property type="entry name" value="PKS_Beta-ketoAc_synthase_dom"/>
</dbReference>
<evidence type="ECO:0000256" key="7">
    <source>
        <dbReference type="ARBA" id="ARBA00023268"/>
    </source>
</evidence>
<dbReference type="Gene3D" id="1.10.1200.10">
    <property type="entry name" value="ACP-like"/>
    <property type="match status" value="2"/>
</dbReference>
<keyword evidence="5" id="KW-0276">Fatty acid metabolism</keyword>
<dbReference type="Pfam" id="PF00109">
    <property type="entry name" value="ketoacyl-synt"/>
    <property type="match status" value="1"/>
</dbReference>
<dbReference type="SMART" id="SM00823">
    <property type="entry name" value="PKS_PP"/>
    <property type="match status" value="2"/>
</dbReference>
<evidence type="ECO:0000259" key="9">
    <source>
        <dbReference type="PROSITE" id="PS50075"/>
    </source>
</evidence>
<accession>A0A7I7LAM4</accession>
<dbReference type="GO" id="GO:0006633">
    <property type="term" value="P:fatty acid biosynthetic process"/>
    <property type="evidence" value="ECO:0007669"/>
    <property type="project" value="TreeGrafter"/>
</dbReference>
<dbReference type="Gene3D" id="3.30.70.3290">
    <property type="match status" value="1"/>
</dbReference>
<dbReference type="SMART" id="SM00825">
    <property type="entry name" value="PKS_KS"/>
    <property type="match status" value="1"/>
</dbReference>
<dbReference type="Gene3D" id="3.40.50.1820">
    <property type="entry name" value="alpha/beta hydrolase"/>
    <property type="match status" value="1"/>
</dbReference>
<dbReference type="SUPFAM" id="SSF53474">
    <property type="entry name" value="alpha/beta-Hydrolases"/>
    <property type="match status" value="1"/>
</dbReference>
<dbReference type="Pfam" id="PF00698">
    <property type="entry name" value="Acyl_transf_1"/>
    <property type="match status" value="1"/>
</dbReference>
<evidence type="ECO:0000256" key="2">
    <source>
        <dbReference type="ARBA" id="ARBA00022450"/>
    </source>
</evidence>
<dbReference type="InterPro" id="IPR029058">
    <property type="entry name" value="AB_hydrolase_fold"/>
</dbReference>
<keyword evidence="3" id="KW-0597">Phosphoprotein</keyword>
<keyword evidence="2" id="KW-0596">Phosphopantetheine</keyword>
<feature type="domain" description="Carrier" evidence="9">
    <location>
        <begin position="1024"/>
        <end position="1099"/>
    </location>
</feature>
<dbReference type="KEGG" id="msho:MSHO_24410"/>
<organism evidence="11 12">
    <name type="scientific">Mycobacterium shottsii</name>
    <dbReference type="NCBI Taxonomy" id="133549"/>
    <lineage>
        <taxon>Bacteria</taxon>
        <taxon>Bacillati</taxon>
        <taxon>Actinomycetota</taxon>
        <taxon>Actinomycetes</taxon>
        <taxon>Mycobacteriales</taxon>
        <taxon>Mycobacteriaceae</taxon>
        <taxon>Mycobacterium</taxon>
        <taxon>Mycobacterium ulcerans group</taxon>
    </lineage>
</organism>
<dbReference type="PANTHER" id="PTHR43775">
    <property type="entry name" value="FATTY ACID SYNTHASE"/>
    <property type="match status" value="1"/>
</dbReference>
<keyword evidence="4" id="KW-0808">Transferase</keyword>
<dbReference type="PANTHER" id="PTHR43775:SF51">
    <property type="entry name" value="INACTIVE PHENOLPHTHIOCEROL SYNTHESIS POLYKETIDE SYNTHASE TYPE I PKS1-RELATED"/>
    <property type="match status" value="1"/>
</dbReference>
<dbReference type="SUPFAM" id="SSF55048">
    <property type="entry name" value="Probable ACP-binding domain of malonyl-CoA ACP transacylase"/>
    <property type="match status" value="1"/>
</dbReference>
<dbReference type="CDD" id="cd00833">
    <property type="entry name" value="PKS"/>
    <property type="match status" value="1"/>
</dbReference>
<evidence type="ECO:0000256" key="3">
    <source>
        <dbReference type="ARBA" id="ARBA00022553"/>
    </source>
</evidence>
<dbReference type="SMART" id="SM01294">
    <property type="entry name" value="PKS_PP_betabranch"/>
    <property type="match status" value="1"/>
</dbReference>
<dbReference type="Gene3D" id="3.40.47.10">
    <property type="match status" value="1"/>
</dbReference>
<dbReference type="InterPro" id="IPR014043">
    <property type="entry name" value="Acyl_transferase_dom"/>
</dbReference>
<keyword evidence="12" id="KW-1185">Reference proteome</keyword>
<dbReference type="InterPro" id="IPR016035">
    <property type="entry name" value="Acyl_Trfase/lysoPLipase"/>
</dbReference>
<dbReference type="SUPFAM" id="SSF47336">
    <property type="entry name" value="ACP-like"/>
    <property type="match status" value="2"/>
</dbReference>
<dbReference type="InterPro" id="IPR001227">
    <property type="entry name" value="Ac_transferase_dom_sf"/>
</dbReference>
<dbReference type="PROSITE" id="PS50075">
    <property type="entry name" value="CARRIER"/>
    <property type="match status" value="1"/>
</dbReference>
<dbReference type="InterPro" id="IPR014030">
    <property type="entry name" value="Ketoacyl_synth_N"/>
</dbReference>
<dbReference type="SMART" id="SM00824">
    <property type="entry name" value="PKS_TE"/>
    <property type="match status" value="1"/>
</dbReference>
<dbReference type="SUPFAM" id="SSF53901">
    <property type="entry name" value="Thiolase-like"/>
    <property type="match status" value="1"/>
</dbReference>
<evidence type="ECO:0000256" key="8">
    <source>
        <dbReference type="ARBA" id="ARBA00023315"/>
    </source>
</evidence>
<keyword evidence="8" id="KW-0012">Acyltransferase</keyword>
<dbReference type="InterPro" id="IPR032821">
    <property type="entry name" value="PKS_assoc"/>
</dbReference>
<dbReference type="InterPro" id="IPR016036">
    <property type="entry name" value="Malonyl_transacylase_ACP-bd"/>
</dbReference>
<dbReference type="GO" id="GO:0031177">
    <property type="term" value="F:phosphopantetheine binding"/>
    <property type="evidence" value="ECO:0007669"/>
    <property type="project" value="InterPro"/>
</dbReference>
<evidence type="ECO:0000256" key="6">
    <source>
        <dbReference type="ARBA" id="ARBA00023098"/>
    </source>
</evidence>
<dbReference type="Gene3D" id="3.40.366.10">
    <property type="entry name" value="Malonyl-Coenzyme A Acyl Carrier Protein, domain 2"/>
    <property type="match status" value="1"/>
</dbReference>
<dbReference type="InterPro" id="IPR050091">
    <property type="entry name" value="PKS_NRPS_Biosynth_Enz"/>
</dbReference>
<proteinExistence type="predicted"/>